<comment type="caution">
    <text evidence="3">The sequence shown here is derived from an EMBL/GenBank/DDBJ whole genome shotgun (WGS) entry which is preliminary data.</text>
</comment>
<reference evidence="3" key="1">
    <citation type="submission" date="2020-10" db="EMBL/GenBank/DDBJ databases">
        <title>Microbiome of the Black Sea water column analyzed by genome centric metagenomics.</title>
        <authorList>
            <person name="Cabello-Yeves P.J."/>
            <person name="Callieri C."/>
            <person name="Picazo A."/>
            <person name="Mehrshad M."/>
            <person name="Haro-Moreno J.M."/>
            <person name="Roda-Garcia J."/>
            <person name="Dzembekova N."/>
            <person name="Slabakova V."/>
            <person name="Slabakova N."/>
            <person name="Moncheva S."/>
            <person name="Rodriguez-Valera F."/>
        </authorList>
    </citation>
    <scope>NUCLEOTIDE SEQUENCE</scope>
    <source>
        <strain evidence="3">BS307-5m-G5</strain>
    </source>
</reference>
<feature type="domain" description="Fatty acid hydroxylase" evidence="2">
    <location>
        <begin position="41"/>
        <end position="184"/>
    </location>
</feature>
<name>A0A937HFX7_9PROT</name>
<organism evidence="3 4">
    <name type="scientific">PS1 clade bacterium</name>
    <dbReference type="NCBI Taxonomy" id="2175152"/>
    <lineage>
        <taxon>Bacteria</taxon>
        <taxon>Pseudomonadati</taxon>
        <taxon>Pseudomonadota</taxon>
        <taxon>Alphaproteobacteria</taxon>
        <taxon>PS1 clade</taxon>
    </lineage>
</organism>
<dbReference type="Proteomes" id="UP000785783">
    <property type="component" value="Unassembled WGS sequence"/>
</dbReference>
<dbReference type="GO" id="GO:0016491">
    <property type="term" value="F:oxidoreductase activity"/>
    <property type="evidence" value="ECO:0007669"/>
    <property type="project" value="InterPro"/>
</dbReference>
<keyword evidence="1" id="KW-0812">Transmembrane</keyword>
<feature type="transmembrane region" description="Helical" evidence="1">
    <location>
        <begin position="92"/>
        <end position="112"/>
    </location>
</feature>
<dbReference type="GO" id="GO:0005506">
    <property type="term" value="F:iron ion binding"/>
    <property type="evidence" value="ECO:0007669"/>
    <property type="project" value="InterPro"/>
</dbReference>
<dbReference type="AlphaFoldDB" id="A0A937HFX7"/>
<sequence length="205" mass="23825">MREIFEDYVTHGTVQFLFVALAACTYAVETLSLWQSWPWMLVVIASAPFFEWVTHKYTLHRPLSETPGFWRDYQIRLHHGHHLHPERRDLQFAPVSGIIVMFIQLYLTYALLTWSWTTALVPLLASIAYYLAYEWIHLAHHTQSYKPLTAWGNALRAAHMRHHFHNENYNWGITNGLGDVLLGTWKNTGEVEKSATAKKLSGYEG</sequence>
<feature type="transmembrane region" description="Helical" evidence="1">
    <location>
        <begin position="118"/>
        <end position="136"/>
    </location>
</feature>
<protein>
    <submittedName>
        <fullName evidence="3">Sterol desaturase family protein</fullName>
    </submittedName>
</protein>
<keyword evidence="1" id="KW-0472">Membrane</keyword>
<dbReference type="PROSITE" id="PS51257">
    <property type="entry name" value="PROKAR_LIPOPROTEIN"/>
    <property type="match status" value="1"/>
</dbReference>
<evidence type="ECO:0000259" key="2">
    <source>
        <dbReference type="Pfam" id="PF04116"/>
    </source>
</evidence>
<evidence type="ECO:0000256" key="1">
    <source>
        <dbReference type="SAM" id="Phobius"/>
    </source>
</evidence>
<feature type="transmembrane region" description="Helical" evidence="1">
    <location>
        <begin position="12"/>
        <end position="28"/>
    </location>
</feature>
<dbReference type="Pfam" id="PF04116">
    <property type="entry name" value="FA_hydroxylase"/>
    <property type="match status" value="1"/>
</dbReference>
<accession>A0A937HFX7</accession>
<dbReference type="GO" id="GO:0008610">
    <property type="term" value="P:lipid biosynthetic process"/>
    <property type="evidence" value="ECO:0007669"/>
    <property type="project" value="InterPro"/>
</dbReference>
<evidence type="ECO:0000313" key="3">
    <source>
        <dbReference type="EMBL" id="MBL6762091.1"/>
    </source>
</evidence>
<dbReference type="EMBL" id="JADHOK010000070">
    <property type="protein sequence ID" value="MBL6762091.1"/>
    <property type="molecule type" value="Genomic_DNA"/>
</dbReference>
<keyword evidence="1" id="KW-1133">Transmembrane helix</keyword>
<gene>
    <name evidence="3" type="ORF">ISQ19_05275</name>
</gene>
<evidence type="ECO:0000313" key="4">
    <source>
        <dbReference type="Proteomes" id="UP000785783"/>
    </source>
</evidence>
<dbReference type="InterPro" id="IPR006694">
    <property type="entry name" value="Fatty_acid_hydroxylase"/>
</dbReference>
<proteinExistence type="predicted"/>